<dbReference type="InterPro" id="IPR031310">
    <property type="entry name" value="Ribosomal_uL5_N"/>
</dbReference>
<dbReference type="GO" id="GO:0006412">
    <property type="term" value="P:translation"/>
    <property type="evidence" value="ECO:0007669"/>
    <property type="project" value="InterPro"/>
</dbReference>
<evidence type="ECO:0000259" key="6">
    <source>
        <dbReference type="Pfam" id="PF00281"/>
    </source>
</evidence>
<feature type="domain" description="Large ribosomal subunit protein uL5 C-terminal" evidence="7">
    <location>
        <begin position="94"/>
        <end position="152"/>
    </location>
</feature>
<protein>
    <recommendedName>
        <fullName evidence="10">Ribosomal protein L11</fullName>
    </recommendedName>
</protein>
<evidence type="ECO:0000256" key="3">
    <source>
        <dbReference type="ARBA" id="ARBA00023274"/>
    </source>
</evidence>
<proteinExistence type="inferred from homology"/>
<evidence type="ECO:0000256" key="4">
    <source>
        <dbReference type="SAM" id="MobiDB-lite"/>
    </source>
</evidence>
<evidence type="ECO:0000256" key="2">
    <source>
        <dbReference type="ARBA" id="ARBA00022980"/>
    </source>
</evidence>
<dbReference type="InterPro" id="IPR002132">
    <property type="entry name" value="Ribosomal_uL5"/>
</dbReference>
<dbReference type="InterPro" id="IPR031309">
    <property type="entry name" value="Ribosomal_uL5_C"/>
</dbReference>
<keyword evidence="2" id="KW-0689">Ribosomal protein</keyword>
<dbReference type="GO" id="GO:0005840">
    <property type="term" value="C:ribosome"/>
    <property type="evidence" value="ECO:0007669"/>
    <property type="project" value="UniProtKB-KW"/>
</dbReference>
<dbReference type="Proteomes" id="UP000688137">
    <property type="component" value="Unassembled WGS sequence"/>
</dbReference>
<dbReference type="GO" id="GO:1990904">
    <property type="term" value="C:ribonucleoprotein complex"/>
    <property type="evidence" value="ECO:0007669"/>
    <property type="project" value="UniProtKB-KW"/>
</dbReference>
<keyword evidence="5" id="KW-0812">Transmembrane</keyword>
<dbReference type="FunFam" id="3.30.1440.10:FF:000002">
    <property type="entry name" value="60S ribosomal protein L11"/>
    <property type="match status" value="1"/>
</dbReference>
<feature type="transmembrane region" description="Helical" evidence="5">
    <location>
        <begin position="224"/>
        <end position="251"/>
    </location>
</feature>
<evidence type="ECO:0000256" key="5">
    <source>
        <dbReference type="SAM" id="Phobius"/>
    </source>
</evidence>
<evidence type="ECO:0000259" key="7">
    <source>
        <dbReference type="Pfam" id="PF00673"/>
    </source>
</evidence>
<gene>
    <name evidence="8" type="ORF">PPRIM_AZ9-3.1.T1500052</name>
</gene>
<comment type="similarity">
    <text evidence="1">Belongs to the universal ribosomal protein uL5 family.</text>
</comment>
<feature type="region of interest" description="Disordered" evidence="4">
    <location>
        <begin position="1"/>
        <end position="36"/>
    </location>
</feature>
<reference evidence="8" key="1">
    <citation type="submission" date="2021-01" db="EMBL/GenBank/DDBJ databases">
        <authorList>
            <consortium name="Genoscope - CEA"/>
            <person name="William W."/>
        </authorList>
    </citation>
    <scope>NUCLEOTIDE SEQUENCE</scope>
</reference>
<dbReference type="AlphaFoldDB" id="A0A8S1QB10"/>
<sequence>MSQQAQKGGKGAQPKTDAKQQPAAQTKVAKPQETKENVMRKIRIEKLMVHICAGESGDKLTKAAKVLEDLTGQKPVFGKARYTVRSFGIRRNEKISVFCTIRGDQARDILVRGLRVKEMELKKRNFSDSGNFGFGIQEHIDLGLKYDPYTGILLIQYQQVSSVWISMQSYRDQDLELLKENQEILDQAHNKEQLKKKQLNGSNKPLKEMSIDTIQYYIKYIQNALYLSIILLYPLYISFLYFIQSILYIYYNF</sequence>
<feature type="domain" description="Large ribosomal subunit protein uL5 N-terminal" evidence="6">
    <location>
        <begin position="37"/>
        <end position="90"/>
    </location>
</feature>
<evidence type="ECO:0008006" key="10">
    <source>
        <dbReference type="Google" id="ProtNLM"/>
    </source>
</evidence>
<dbReference type="EMBL" id="CAJJDM010000155">
    <property type="protein sequence ID" value="CAD8112134.1"/>
    <property type="molecule type" value="Genomic_DNA"/>
</dbReference>
<evidence type="ECO:0000256" key="1">
    <source>
        <dbReference type="ARBA" id="ARBA00008553"/>
    </source>
</evidence>
<keyword evidence="3" id="KW-0687">Ribonucleoprotein</keyword>
<dbReference type="GO" id="GO:0003735">
    <property type="term" value="F:structural constituent of ribosome"/>
    <property type="evidence" value="ECO:0007669"/>
    <property type="project" value="InterPro"/>
</dbReference>
<keyword evidence="5" id="KW-0472">Membrane</keyword>
<name>A0A8S1QB10_PARPR</name>
<dbReference type="Pfam" id="PF00281">
    <property type="entry name" value="Ribosomal_L5"/>
    <property type="match status" value="1"/>
</dbReference>
<accession>A0A8S1QB10</accession>
<dbReference type="Pfam" id="PF00673">
    <property type="entry name" value="Ribosomal_L5_C"/>
    <property type="match status" value="1"/>
</dbReference>
<keyword evidence="5" id="KW-1133">Transmembrane helix</keyword>
<organism evidence="8 9">
    <name type="scientific">Paramecium primaurelia</name>
    <dbReference type="NCBI Taxonomy" id="5886"/>
    <lineage>
        <taxon>Eukaryota</taxon>
        <taxon>Sar</taxon>
        <taxon>Alveolata</taxon>
        <taxon>Ciliophora</taxon>
        <taxon>Intramacronucleata</taxon>
        <taxon>Oligohymenophorea</taxon>
        <taxon>Peniculida</taxon>
        <taxon>Parameciidae</taxon>
        <taxon>Paramecium</taxon>
    </lineage>
</organism>
<keyword evidence="9" id="KW-1185">Reference proteome</keyword>
<comment type="caution">
    <text evidence="8">The sequence shown here is derived from an EMBL/GenBank/DDBJ whole genome shotgun (WGS) entry which is preliminary data.</text>
</comment>
<dbReference type="PANTHER" id="PTHR11994">
    <property type="entry name" value="60S RIBOSOMAL PROTEIN L11-RELATED"/>
    <property type="match status" value="1"/>
</dbReference>
<evidence type="ECO:0000313" key="9">
    <source>
        <dbReference type="Proteomes" id="UP000688137"/>
    </source>
</evidence>
<evidence type="ECO:0000313" key="8">
    <source>
        <dbReference type="EMBL" id="CAD8112134.1"/>
    </source>
</evidence>